<comment type="caution">
    <text evidence="3">The sequence shown here is derived from an EMBL/GenBank/DDBJ whole genome shotgun (WGS) entry which is preliminary data.</text>
</comment>
<keyword evidence="4" id="KW-1185">Reference proteome</keyword>
<dbReference type="EMBL" id="JAGPNK010000001">
    <property type="protein sequence ID" value="KAH7327976.1"/>
    <property type="molecule type" value="Genomic_DNA"/>
</dbReference>
<dbReference type="InterPro" id="IPR014752">
    <property type="entry name" value="Arrestin-like_C"/>
</dbReference>
<feature type="region of interest" description="Disordered" evidence="1">
    <location>
        <begin position="318"/>
        <end position="361"/>
    </location>
</feature>
<feature type="compositionally biased region" description="Acidic residues" evidence="1">
    <location>
        <begin position="336"/>
        <end position="345"/>
    </location>
</feature>
<dbReference type="InterPro" id="IPR039634">
    <property type="entry name" value="Bul1-like"/>
</dbReference>
<dbReference type="Pfam" id="PF04426">
    <property type="entry name" value="Bul1_C"/>
    <property type="match status" value="1"/>
</dbReference>
<dbReference type="OrthoDB" id="2283785at2759"/>
<feature type="domain" description="Bul1 C-terminal" evidence="2">
    <location>
        <begin position="355"/>
        <end position="422"/>
    </location>
</feature>
<accession>A0A8K0WXM0</accession>
<name>A0A8K0WXM0_9HYPO</name>
<evidence type="ECO:0000259" key="2">
    <source>
        <dbReference type="Pfam" id="PF04426"/>
    </source>
</evidence>
<dbReference type="Proteomes" id="UP000813444">
    <property type="component" value="Unassembled WGS sequence"/>
</dbReference>
<evidence type="ECO:0000313" key="4">
    <source>
        <dbReference type="Proteomes" id="UP000813444"/>
    </source>
</evidence>
<sequence>MPNHTEAGGVHRNTAEIVIDGHYSSKVYTSGSSITGRAIIRPTHDVTFSNFEIIFTGSAGTRIDFVQQFPAHSIRNFMKLRMPIYDTDLPRPRIFREGHTYTIPFHFVVPHELTIGACCHSYDNPAVQAQHVQPPPTMGFWECDDQAPEMAKIEYAVKARAFDLVDGDLRKVLEGYHIVKVLPASPEQAPLDISWKDERYQLSKTKTIRKNLFSGKLGKLTSSATQPAAIMLPADAHGASSTSARINFEFHPTATDVTPPKISSVSGKIISTTYFSVNPVRDFPNLGSRSNHLNVPALTYSNTTSLFSTQVGNAAKWTQQGATSERRDSGYWSPQLDEEAVDTDGSEGRNNQPRAKNSSKKSACPFKYTTTVDIPFSLPTGIKKIFLPTFHSCLISRTYVLQLNVSIGSSSTTMSLAVPLQIGVETVNDPMLHDELPSFETALAQAQQQNADAYLHPEMFDMAGADFQGGGTLPGYDHVRGHPIPVSH</sequence>
<dbReference type="PANTHER" id="PTHR31904:SF1">
    <property type="entry name" value="BYPASS OF STOP CODON PROTEIN 5-RELATED"/>
    <property type="match status" value="1"/>
</dbReference>
<gene>
    <name evidence="3" type="ORF">B0I35DRAFT_5609</name>
</gene>
<organism evidence="3 4">
    <name type="scientific">Stachybotrys elegans</name>
    <dbReference type="NCBI Taxonomy" id="80388"/>
    <lineage>
        <taxon>Eukaryota</taxon>
        <taxon>Fungi</taxon>
        <taxon>Dikarya</taxon>
        <taxon>Ascomycota</taxon>
        <taxon>Pezizomycotina</taxon>
        <taxon>Sordariomycetes</taxon>
        <taxon>Hypocreomycetidae</taxon>
        <taxon>Hypocreales</taxon>
        <taxon>Stachybotryaceae</taxon>
        <taxon>Stachybotrys</taxon>
    </lineage>
</organism>
<dbReference type="AlphaFoldDB" id="A0A8K0WXM0"/>
<reference evidence="3" key="1">
    <citation type="journal article" date="2021" name="Nat. Commun.">
        <title>Genetic determinants of endophytism in the Arabidopsis root mycobiome.</title>
        <authorList>
            <person name="Mesny F."/>
            <person name="Miyauchi S."/>
            <person name="Thiergart T."/>
            <person name="Pickel B."/>
            <person name="Atanasova L."/>
            <person name="Karlsson M."/>
            <person name="Huettel B."/>
            <person name="Barry K.W."/>
            <person name="Haridas S."/>
            <person name="Chen C."/>
            <person name="Bauer D."/>
            <person name="Andreopoulos W."/>
            <person name="Pangilinan J."/>
            <person name="LaButti K."/>
            <person name="Riley R."/>
            <person name="Lipzen A."/>
            <person name="Clum A."/>
            <person name="Drula E."/>
            <person name="Henrissat B."/>
            <person name="Kohler A."/>
            <person name="Grigoriev I.V."/>
            <person name="Martin F.M."/>
            <person name="Hacquard S."/>
        </authorList>
    </citation>
    <scope>NUCLEOTIDE SEQUENCE</scope>
    <source>
        <strain evidence="3">MPI-CAGE-CH-0235</strain>
    </source>
</reference>
<proteinExistence type="predicted"/>
<evidence type="ECO:0000313" key="3">
    <source>
        <dbReference type="EMBL" id="KAH7327976.1"/>
    </source>
</evidence>
<dbReference type="InterPro" id="IPR022794">
    <property type="entry name" value="Bul1_C"/>
</dbReference>
<evidence type="ECO:0000256" key="1">
    <source>
        <dbReference type="SAM" id="MobiDB-lite"/>
    </source>
</evidence>
<dbReference type="PANTHER" id="PTHR31904">
    <property type="entry name" value="BYPASS OF STOP CODON PROTEIN 5-RELATED"/>
    <property type="match status" value="1"/>
</dbReference>
<dbReference type="Gene3D" id="2.60.40.640">
    <property type="match status" value="1"/>
</dbReference>
<protein>
    <recommendedName>
        <fullName evidence="2">Bul1 C-terminal domain-containing protein</fullName>
    </recommendedName>
</protein>